<dbReference type="GO" id="GO:0003677">
    <property type="term" value="F:DNA binding"/>
    <property type="evidence" value="ECO:0007669"/>
    <property type="project" value="InterPro"/>
</dbReference>
<evidence type="ECO:0000313" key="19">
    <source>
        <dbReference type="Proteomes" id="UP000176897"/>
    </source>
</evidence>
<dbReference type="EMBL" id="MGEJ01000009">
    <property type="protein sequence ID" value="OGL81232.1"/>
    <property type="molecule type" value="Genomic_DNA"/>
</dbReference>
<feature type="binding site" evidence="14">
    <location>
        <position position="457"/>
    </location>
    <ligand>
        <name>Zn(2+)</name>
        <dbReference type="ChEBI" id="CHEBI:29105"/>
    </ligand>
</feature>
<name>A0A1F7USF9_9BACT</name>
<dbReference type="FunFam" id="1.10.150.20:FF:000006">
    <property type="entry name" value="DNA ligase"/>
    <property type="match status" value="1"/>
</dbReference>
<dbReference type="SUPFAM" id="SSF56091">
    <property type="entry name" value="DNA ligase/mRNA capping enzyme, catalytic domain"/>
    <property type="match status" value="1"/>
</dbReference>
<evidence type="ECO:0000256" key="15">
    <source>
        <dbReference type="RuleBase" id="RU000618"/>
    </source>
</evidence>
<dbReference type="Gene3D" id="2.40.50.140">
    <property type="entry name" value="Nucleic acid-binding proteins"/>
    <property type="match status" value="1"/>
</dbReference>
<dbReference type="SUPFAM" id="SSF50249">
    <property type="entry name" value="Nucleic acid-binding proteins"/>
    <property type="match status" value="1"/>
</dbReference>
<keyword evidence="6 14" id="KW-0479">Metal-binding</keyword>
<evidence type="ECO:0000256" key="12">
    <source>
        <dbReference type="ARBA" id="ARBA00034005"/>
    </source>
</evidence>
<feature type="binding site" evidence="14">
    <location>
        <position position="114"/>
    </location>
    <ligand>
        <name>NAD(+)</name>
        <dbReference type="ChEBI" id="CHEBI:57540"/>
    </ligand>
</feature>
<evidence type="ECO:0000256" key="7">
    <source>
        <dbReference type="ARBA" id="ARBA00022763"/>
    </source>
</evidence>
<evidence type="ECO:0000256" key="16">
    <source>
        <dbReference type="SAM" id="Coils"/>
    </source>
</evidence>
<dbReference type="Gene3D" id="6.20.10.30">
    <property type="match status" value="1"/>
</dbReference>
<dbReference type="CDD" id="cd17748">
    <property type="entry name" value="BRCT_DNA_ligase_like"/>
    <property type="match status" value="1"/>
</dbReference>
<protein>
    <recommendedName>
        <fullName evidence="3 14">DNA ligase</fullName>
        <ecNumber evidence="2 14">6.5.1.2</ecNumber>
    </recommendedName>
    <alternativeName>
        <fullName evidence="14">Polydeoxyribonucleotide synthase [NAD(+)]</fullName>
    </alternativeName>
</protein>
<dbReference type="Gene3D" id="1.10.150.20">
    <property type="entry name" value="5' to 3' exonuclease, C-terminal subdomain"/>
    <property type="match status" value="2"/>
</dbReference>
<dbReference type="STRING" id="1802401.A3B21_02995"/>
<dbReference type="InterPro" id="IPR033136">
    <property type="entry name" value="DNA_ligase_CS"/>
</dbReference>
<keyword evidence="16" id="KW-0175">Coiled coil</keyword>
<evidence type="ECO:0000259" key="17">
    <source>
        <dbReference type="PROSITE" id="PS50172"/>
    </source>
</evidence>
<dbReference type="InterPro" id="IPR010994">
    <property type="entry name" value="RuvA_2-like"/>
</dbReference>
<dbReference type="InterPro" id="IPR004149">
    <property type="entry name" value="Znf_DNAligase_C4"/>
</dbReference>
<keyword evidence="9 14" id="KW-0460">Magnesium</keyword>
<feature type="coiled-coil region" evidence="16">
    <location>
        <begin position="3"/>
        <end position="50"/>
    </location>
</feature>
<comment type="similarity">
    <text evidence="13 14">Belongs to the NAD-dependent DNA ligase family. LigA subfamily.</text>
</comment>
<dbReference type="PIRSF" id="PIRSF001604">
    <property type="entry name" value="LigA"/>
    <property type="match status" value="1"/>
</dbReference>
<dbReference type="SUPFAM" id="SSF52113">
    <property type="entry name" value="BRCT domain"/>
    <property type="match status" value="1"/>
</dbReference>
<feature type="binding site" evidence="14">
    <location>
        <position position="439"/>
    </location>
    <ligand>
        <name>Zn(2+)</name>
        <dbReference type="ChEBI" id="CHEBI:29105"/>
    </ligand>
</feature>
<keyword evidence="4 14" id="KW-0436">Ligase</keyword>
<evidence type="ECO:0000256" key="9">
    <source>
        <dbReference type="ARBA" id="ARBA00022842"/>
    </source>
</evidence>
<evidence type="ECO:0000256" key="10">
    <source>
        <dbReference type="ARBA" id="ARBA00023027"/>
    </source>
</evidence>
<feature type="binding site" evidence="14">
    <location>
        <position position="462"/>
    </location>
    <ligand>
        <name>Zn(2+)</name>
        <dbReference type="ChEBI" id="CHEBI:29105"/>
    </ligand>
</feature>
<evidence type="ECO:0000256" key="1">
    <source>
        <dbReference type="ARBA" id="ARBA00004067"/>
    </source>
</evidence>
<feature type="active site" description="N6-AMP-lysine intermediate" evidence="14">
    <location>
        <position position="116"/>
    </location>
</feature>
<dbReference type="SMART" id="SM00532">
    <property type="entry name" value="LIGANc"/>
    <property type="match status" value="1"/>
</dbReference>
<dbReference type="PROSITE" id="PS50172">
    <property type="entry name" value="BRCT"/>
    <property type="match status" value="1"/>
</dbReference>
<dbReference type="InterPro" id="IPR003583">
    <property type="entry name" value="Hlx-hairpin-Hlx_DNA-bd_motif"/>
</dbReference>
<comment type="catalytic activity">
    <reaction evidence="12 14 15">
        <text>NAD(+) + (deoxyribonucleotide)n-3'-hydroxyl + 5'-phospho-(deoxyribonucleotide)m = (deoxyribonucleotide)n+m + AMP + beta-nicotinamide D-nucleotide.</text>
        <dbReference type="EC" id="6.5.1.2"/>
    </reaction>
</comment>
<dbReference type="FunFam" id="1.10.150.20:FF:000007">
    <property type="entry name" value="DNA ligase"/>
    <property type="match status" value="1"/>
</dbReference>
<dbReference type="Pfam" id="PF14520">
    <property type="entry name" value="HHH_5"/>
    <property type="match status" value="1"/>
</dbReference>
<dbReference type="GO" id="GO:0003911">
    <property type="term" value="F:DNA ligase (NAD+) activity"/>
    <property type="evidence" value="ECO:0007669"/>
    <property type="project" value="UniProtKB-UniRule"/>
</dbReference>
<dbReference type="Pfam" id="PF03119">
    <property type="entry name" value="DNA_ligase_ZBD"/>
    <property type="match status" value="1"/>
</dbReference>
<organism evidence="18 19">
    <name type="scientific">Candidatus Uhrbacteria bacterium RIFCSPLOWO2_01_FULL_47_24</name>
    <dbReference type="NCBI Taxonomy" id="1802401"/>
    <lineage>
        <taxon>Bacteria</taxon>
        <taxon>Candidatus Uhriibacteriota</taxon>
    </lineage>
</organism>
<comment type="caution">
    <text evidence="18">The sequence shown here is derived from an EMBL/GenBank/DDBJ whole genome shotgun (WGS) entry which is preliminary data.</text>
</comment>
<dbReference type="SMART" id="SM00292">
    <property type="entry name" value="BRCT"/>
    <property type="match status" value="1"/>
</dbReference>
<dbReference type="InterPro" id="IPR001357">
    <property type="entry name" value="BRCT_dom"/>
</dbReference>
<feature type="binding site" evidence="14">
    <location>
        <begin position="83"/>
        <end position="84"/>
    </location>
    <ligand>
        <name>NAD(+)</name>
        <dbReference type="ChEBI" id="CHEBI:57540"/>
    </ligand>
</feature>
<dbReference type="InterPro" id="IPR018239">
    <property type="entry name" value="DNA_ligase_AS"/>
</dbReference>
<dbReference type="NCBIfam" id="NF005932">
    <property type="entry name" value="PRK07956.1"/>
    <property type="match status" value="1"/>
</dbReference>
<evidence type="ECO:0000256" key="11">
    <source>
        <dbReference type="ARBA" id="ARBA00023204"/>
    </source>
</evidence>
<evidence type="ECO:0000313" key="18">
    <source>
        <dbReference type="EMBL" id="OGL81232.1"/>
    </source>
</evidence>
<dbReference type="PANTHER" id="PTHR23389">
    <property type="entry name" value="CHROMOSOME TRANSMISSION FIDELITY FACTOR 18"/>
    <property type="match status" value="1"/>
</dbReference>
<dbReference type="InterPro" id="IPR001679">
    <property type="entry name" value="DNA_ligase"/>
</dbReference>
<accession>A0A1F7USF9</accession>
<dbReference type="Gene3D" id="3.40.50.10190">
    <property type="entry name" value="BRCT domain"/>
    <property type="match status" value="1"/>
</dbReference>
<keyword evidence="10 14" id="KW-0520">NAD</keyword>
<keyword evidence="5 14" id="KW-0235">DNA replication</keyword>
<evidence type="ECO:0000256" key="3">
    <source>
        <dbReference type="ARBA" id="ARBA00013308"/>
    </source>
</evidence>
<comment type="caution">
    <text evidence="14">Lacks conserved residue(s) required for the propagation of feature annotation.</text>
</comment>
<dbReference type="Pfam" id="PF01653">
    <property type="entry name" value="DNA_ligase_aden"/>
    <property type="match status" value="2"/>
</dbReference>
<dbReference type="CDD" id="cd00114">
    <property type="entry name" value="LIGANc"/>
    <property type="match status" value="1"/>
</dbReference>
<dbReference type="HAMAP" id="MF_01588">
    <property type="entry name" value="DNA_ligase_A"/>
    <property type="match status" value="1"/>
</dbReference>
<evidence type="ECO:0000256" key="2">
    <source>
        <dbReference type="ARBA" id="ARBA00012722"/>
    </source>
</evidence>
<dbReference type="InterPro" id="IPR012340">
    <property type="entry name" value="NA-bd_OB-fold"/>
</dbReference>
<dbReference type="InterPro" id="IPR036420">
    <property type="entry name" value="BRCT_dom_sf"/>
</dbReference>
<dbReference type="InterPro" id="IPR013839">
    <property type="entry name" value="DNAligase_adenylation"/>
</dbReference>
<reference evidence="18 19" key="1">
    <citation type="journal article" date="2016" name="Nat. Commun.">
        <title>Thousands of microbial genomes shed light on interconnected biogeochemical processes in an aquifer system.</title>
        <authorList>
            <person name="Anantharaman K."/>
            <person name="Brown C.T."/>
            <person name="Hug L.A."/>
            <person name="Sharon I."/>
            <person name="Castelle C.J."/>
            <person name="Probst A.J."/>
            <person name="Thomas B.C."/>
            <person name="Singh A."/>
            <person name="Wilkins M.J."/>
            <person name="Karaoz U."/>
            <person name="Brodie E.L."/>
            <person name="Williams K.H."/>
            <person name="Hubbard S.S."/>
            <person name="Banfield J.F."/>
        </authorList>
    </citation>
    <scope>NUCLEOTIDE SEQUENCE [LARGE SCALE GENOMIC DNA]</scope>
</reference>
<dbReference type="Gene3D" id="1.10.287.610">
    <property type="entry name" value="Helix hairpin bin"/>
    <property type="match status" value="1"/>
</dbReference>
<feature type="binding site" evidence="14">
    <location>
        <position position="199"/>
    </location>
    <ligand>
        <name>NAD(+)</name>
        <dbReference type="ChEBI" id="CHEBI:57540"/>
    </ligand>
</feature>
<dbReference type="PANTHER" id="PTHR23389:SF9">
    <property type="entry name" value="DNA LIGASE"/>
    <property type="match status" value="1"/>
</dbReference>
<feature type="binding site" evidence="14">
    <location>
        <position position="137"/>
    </location>
    <ligand>
        <name>NAD(+)</name>
        <dbReference type="ChEBI" id="CHEBI:57540"/>
    </ligand>
</feature>
<dbReference type="GO" id="GO:0006281">
    <property type="term" value="P:DNA repair"/>
    <property type="evidence" value="ECO:0007669"/>
    <property type="project" value="UniProtKB-KW"/>
</dbReference>
<keyword evidence="14" id="KW-0464">Manganese</keyword>
<dbReference type="GO" id="GO:0006260">
    <property type="term" value="P:DNA replication"/>
    <property type="evidence" value="ECO:0007669"/>
    <property type="project" value="UniProtKB-KW"/>
</dbReference>
<dbReference type="GO" id="GO:0046872">
    <property type="term" value="F:metal ion binding"/>
    <property type="evidence" value="ECO:0007669"/>
    <property type="project" value="UniProtKB-KW"/>
</dbReference>
<dbReference type="InterPro" id="IPR041663">
    <property type="entry name" value="DisA/LigA_HHH"/>
</dbReference>
<dbReference type="NCBIfam" id="TIGR00575">
    <property type="entry name" value="dnlj"/>
    <property type="match status" value="1"/>
</dbReference>
<evidence type="ECO:0000256" key="13">
    <source>
        <dbReference type="ARBA" id="ARBA00060881"/>
    </source>
</evidence>
<dbReference type="PROSITE" id="PS01056">
    <property type="entry name" value="DNA_LIGASE_N2"/>
    <property type="match status" value="1"/>
</dbReference>
<proteinExistence type="inferred from homology"/>
<dbReference type="SUPFAM" id="SSF47781">
    <property type="entry name" value="RuvA domain 2-like"/>
    <property type="match status" value="1"/>
</dbReference>
<dbReference type="SMART" id="SM00278">
    <property type="entry name" value="HhH1"/>
    <property type="match status" value="4"/>
</dbReference>
<sequence length="696" mass="77880">MIKDEAKKRIEKLREGINRYRYQYHVLDKLEISEAALDSLKHELFKLEQEYPEFITSDSPTQRVGGKPLPEFKKVTHKVPMLSMEDVFSPQELTAWLTRIERHYPNGHFDFYAEVKMDGLAVSLIYKNGILHTGSTRGDGKVGEDVTQNLKTIEAIPLRLRVPSESEIRKLSFPGGSSASLYLTITNAIEHGEIEIRGEAYMSKKTFEELNYEQKKKGEELFANPRNAAAGAIRQLDPKISASRRLSFFGYALLFPPLPEGRIKEGWETHEQAHELIKLFGIPVNSENKHCKTLDDVVQFHEHVYKKREKLPYWTDGIVAVINNDATFERLGAVGKAPRGMIAYKFPAQQATTKVKEVRWQVGRTGALTPVAVMDPVFVAGTTVQHATLHNMDEIERLGLKIGDTVILEKAGDIIPKIVKVLSKLRTGHEKIIHTPTHCPACGSKVTRAEGEVAIVCNKKNCPAKHLENITHFVSKKAMDIDGLGYKIVEQLMNAGFIATPADIYKLTKSDLIDLERFGEKSAENLIAAINKARTPQLSRFIFALGIKHVGEETAVDLANTFGTLKKIRGAALEELEAVPNIGEVVARSLHEYFSDKHNQKLIDDLLDAGVRAEEVHIRRHQPFTGKTFVLTGGLETMTRDEAKEKIRALGGDISGSVSKNTDYVVVGTDPGDKYEKAKKLGIKTLDEKTFRGMLK</sequence>
<dbReference type="PROSITE" id="PS01055">
    <property type="entry name" value="DNA_LIGASE_N1"/>
    <property type="match status" value="1"/>
</dbReference>
<keyword evidence="7 14" id="KW-0227">DNA damage</keyword>
<dbReference type="InterPro" id="IPR004150">
    <property type="entry name" value="NAD_DNA_ligase_OB"/>
</dbReference>
<dbReference type="Pfam" id="PF03120">
    <property type="entry name" value="OB_DNA_ligase"/>
    <property type="match status" value="1"/>
</dbReference>
<feature type="binding site" evidence="14">
    <location>
        <position position="345"/>
    </location>
    <ligand>
        <name>NAD(+)</name>
        <dbReference type="ChEBI" id="CHEBI:57540"/>
    </ligand>
</feature>
<feature type="binding site" evidence="14">
    <location>
        <position position="442"/>
    </location>
    <ligand>
        <name>Zn(2+)</name>
        <dbReference type="ChEBI" id="CHEBI:29105"/>
    </ligand>
</feature>
<keyword evidence="11 14" id="KW-0234">DNA repair</keyword>
<evidence type="ECO:0000256" key="4">
    <source>
        <dbReference type="ARBA" id="ARBA00022598"/>
    </source>
</evidence>
<dbReference type="EC" id="6.5.1.2" evidence="2 14"/>
<dbReference type="Pfam" id="PF00533">
    <property type="entry name" value="BRCT"/>
    <property type="match status" value="1"/>
</dbReference>
<evidence type="ECO:0000256" key="5">
    <source>
        <dbReference type="ARBA" id="ARBA00022705"/>
    </source>
</evidence>
<dbReference type="FunFam" id="2.40.50.140:FF:000012">
    <property type="entry name" value="DNA ligase"/>
    <property type="match status" value="1"/>
</dbReference>
<dbReference type="GO" id="GO:0005829">
    <property type="term" value="C:cytosol"/>
    <property type="evidence" value="ECO:0007669"/>
    <property type="project" value="TreeGrafter"/>
</dbReference>
<evidence type="ECO:0000256" key="14">
    <source>
        <dbReference type="HAMAP-Rule" id="MF_01588"/>
    </source>
</evidence>
<comment type="function">
    <text evidence="1 14">DNA ligase that catalyzes the formation of phosphodiester linkages between 5'-phosphoryl and 3'-hydroxyl groups in double-stranded DNA using NAD as a coenzyme and as the energy source for the reaction. It is essential for DNA replication and repair of damaged DNA.</text>
</comment>
<dbReference type="Proteomes" id="UP000176897">
    <property type="component" value="Unassembled WGS sequence"/>
</dbReference>
<comment type="cofactor">
    <cofactor evidence="14">
        <name>Mg(2+)</name>
        <dbReference type="ChEBI" id="CHEBI:18420"/>
    </cofactor>
    <cofactor evidence="14">
        <name>Mn(2+)</name>
        <dbReference type="ChEBI" id="CHEBI:29035"/>
    </cofactor>
</comment>
<keyword evidence="8 14" id="KW-0862">Zinc</keyword>
<gene>
    <name evidence="14" type="primary">ligA</name>
    <name evidence="18" type="ORF">A3B21_02995</name>
</gene>
<dbReference type="AlphaFoldDB" id="A0A1F7USF9"/>
<evidence type="ECO:0000256" key="6">
    <source>
        <dbReference type="ARBA" id="ARBA00022723"/>
    </source>
</evidence>
<evidence type="ECO:0000256" key="8">
    <source>
        <dbReference type="ARBA" id="ARBA00022833"/>
    </source>
</evidence>
<dbReference type="InterPro" id="IPR013840">
    <property type="entry name" value="DNAligase_N"/>
</dbReference>
<dbReference type="Pfam" id="PF12826">
    <property type="entry name" value="HHH_2"/>
    <property type="match status" value="1"/>
</dbReference>
<dbReference type="Gene3D" id="3.30.470.30">
    <property type="entry name" value="DNA ligase/mRNA capping enzyme"/>
    <property type="match status" value="1"/>
</dbReference>
<feature type="domain" description="BRCT" evidence="17">
    <location>
        <begin position="619"/>
        <end position="696"/>
    </location>
</feature>